<proteinExistence type="predicted"/>
<dbReference type="RefSeq" id="WP_203967004.1">
    <property type="nucleotide sequence ID" value="NZ_BOPJ01000006.1"/>
</dbReference>
<evidence type="ECO:0000313" key="1">
    <source>
        <dbReference type="EMBL" id="MFK8294519.1"/>
    </source>
</evidence>
<name>A0ABW8QDX8_9FLAO</name>
<reference evidence="1 2" key="1">
    <citation type="journal article" date="2016" name="Sci. Rep.">
        <title>Whole genome sequencing identifies a novel species of the genus Capnocytophaga isolated from dog and cat bite wounds in humans.</title>
        <authorList>
            <person name="Zangenah S."/>
            <person name="Abbasi N."/>
            <person name="Andersson A.F."/>
            <person name="Bergman P."/>
        </authorList>
    </citation>
    <scope>NUCLEOTIDE SEQUENCE [LARGE SCALE GENOMIC DNA]</scope>
    <source>
        <strain evidence="1 2">W5</strain>
    </source>
</reference>
<keyword evidence="2" id="KW-1185">Reference proteome</keyword>
<protein>
    <submittedName>
        <fullName evidence="1">Uncharacterized protein</fullName>
    </submittedName>
</protein>
<organism evidence="1 2">
    <name type="scientific">Capnocytophaga stomatis</name>
    <dbReference type="NCBI Taxonomy" id="1848904"/>
    <lineage>
        <taxon>Bacteria</taxon>
        <taxon>Pseudomonadati</taxon>
        <taxon>Bacteroidota</taxon>
        <taxon>Flavobacteriia</taxon>
        <taxon>Flavobacteriales</taxon>
        <taxon>Flavobacteriaceae</taxon>
        <taxon>Capnocytophaga</taxon>
    </lineage>
</organism>
<sequence>MQGLLKGTIKKVENLKSAYREVTIVFKEVEDGILIDTFFVNIKEK</sequence>
<comment type="caution">
    <text evidence="1">The sequence shown here is derived from an EMBL/GenBank/DDBJ whole genome shotgun (WGS) entry which is preliminary data.</text>
</comment>
<gene>
    <name evidence="1" type="ORF">ACI76L_12050</name>
</gene>
<dbReference type="EMBL" id="JBJGWJ010000013">
    <property type="protein sequence ID" value="MFK8294519.1"/>
    <property type="molecule type" value="Genomic_DNA"/>
</dbReference>
<dbReference type="Proteomes" id="UP001622370">
    <property type="component" value="Unassembled WGS sequence"/>
</dbReference>
<evidence type="ECO:0000313" key="2">
    <source>
        <dbReference type="Proteomes" id="UP001622370"/>
    </source>
</evidence>
<accession>A0ABW8QDX8</accession>